<protein>
    <recommendedName>
        <fullName evidence="4">Excreted virulence factor EspC (Type VII ESX diderm)</fullName>
    </recommendedName>
</protein>
<dbReference type="SUPFAM" id="SSF140453">
    <property type="entry name" value="EsxAB dimer-like"/>
    <property type="match status" value="1"/>
</dbReference>
<keyword evidence="3" id="KW-1185">Reference proteome</keyword>
<evidence type="ECO:0000313" key="2">
    <source>
        <dbReference type="EMBL" id="TWF98252.1"/>
    </source>
</evidence>
<evidence type="ECO:0000313" key="3">
    <source>
        <dbReference type="Proteomes" id="UP000317940"/>
    </source>
</evidence>
<dbReference type="OrthoDB" id="18457at2063"/>
<feature type="region of interest" description="Disordered" evidence="1">
    <location>
        <begin position="1"/>
        <end position="21"/>
    </location>
</feature>
<feature type="compositionally biased region" description="Polar residues" evidence="1">
    <location>
        <begin position="1"/>
        <end position="12"/>
    </location>
</feature>
<accession>A0A561UFW3</accession>
<proteinExistence type="predicted"/>
<evidence type="ECO:0000256" key="1">
    <source>
        <dbReference type="SAM" id="MobiDB-lite"/>
    </source>
</evidence>
<dbReference type="AlphaFoldDB" id="A0A561UFW3"/>
<dbReference type="Pfam" id="PF06013">
    <property type="entry name" value="WXG100"/>
    <property type="match status" value="1"/>
</dbReference>
<dbReference type="InterPro" id="IPR036689">
    <property type="entry name" value="ESAT-6-like_sf"/>
</dbReference>
<comment type="caution">
    <text evidence="2">The sequence shown here is derived from an EMBL/GenBank/DDBJ whole genome shotgun (WGS) entry which is preliminary data.</text>
</comment>
<dbReference type="InterPro" id="IPR010310">
    <property type="entry name" value="T7SS_ESAT-6-like"/>
</dbReference>
<reference evidence="2 3" key="1">
    <citation type="submission" date="2019-06" db="EMBL/GenBank/DDBJ databases">
        <title>Sequencing the genomes of 1000 actinobacteria strains.</title>
        <authorList>
            <person name="Klenk H.-P."/>
        </authorList>
    </citation>
    <scope>NUCLEOTIDE SEQUENCE [LARGE SCALE GENOMIC DNA]</scope>
    <source>
        <strain evidence="2 3">DSM 44826</strain>
    </source>
</reference>
<name>A0A561UFW3_9ACTN</name>
<sequence length="105" mass="11003">MAEPSTGFQVQPDQLADGAAEARSVAARLPAQADRLTAAVRNAAAGLPGWRTAAALADCAAAWHELLATLARELAQQAEKLDDTARHYRAGDRSATDAFLPAGHR</sequence>
<dbReference type="EMBL" id="VIWT01000001">
    <property type="protein sequence ID" value="TWF98252.1"/>
    <property type="molecule type" value="Genomic_DNA"/>
</dbReference>
<dbReference type="Proteomes" id="UP000317940">
    <property type="component" value="Unassembled WGS sequence"/>
</dbReference>
<dbReference type="Gene3D" id="1.10.287.1060">
    <property type="entry name" value="ESAT-6-like"/>
    <property type="match status" value="1"/>
</dbReference>
<evidence type="ECO:0008006" key="4">
    <source>
        <dbReference type="Google" id="ProtNLM"/>
    </source>
</evidence>
<dbReference type="RefSeq" id="WP_145904715.1">
    <property type="nucleotide sequence ID" value="NZ_BAAAMZ010000031.1"/>
</dbReference>
<organism evidence="2 3">
    <name type="scientific">Kitasatospora viridis</name>
    <dbReference type="NCBI Taxonomy" id="281105"/>
    <lineage>
        <taxon>Bacteria</taxon>
        <taxon>Bacillati</taxon>
        <taxon>Actinomycetota</taxon>
        <taxon>Actinomycetes</taxon>
        <taxon>Kitasatosporales</taxon>
        <taxon>Streptomycetaceae</taxon>
        <taxon>Kitasatospora</taxon>
    </lineage>
</organism>
<gene>
    <name evidence="2" type="ORF">FHX73_112058</name>
</gene>